<keyword evidence="1" id="KW-0479">Metal-binding</keyword>
<dbReference type="Proteomes" id="UP001311232">
    <property type="component" value="Unassembled WGS sequence"/>
</dbReference>
<dbReference type="Pfam" id="PF07748">
    <property type="entry name" value="Glyco_hydro_38C"/>
    <property type="match status" value="1"/>
</dbReference>
<gene>
    <name evidence="4" type="ORF">CRENBAI_025716</name>
</gene>
<dbReference type="InterPro" id="IPR050843">
    <property type="entry name" value="Glycosyl_Hydrlase_38"/>
</dbReference>
<evidence type="ECO:0000256" key="2">
    <source>
        <dbReference type="ARBA" id="ARBA00022801"/>
    </source>
</evidence>
<dbReference type="GO" id="GO:0046872">
    <property type="term" value="F:metal ion binding"/>
    <property type="evidence" value="ECO:0007669"/>
    <property type="project" value="UniProtKB-KW"/>
</dbReference>
<dbReference type="Gene3D" id="1.20.1270.50">
    <property type="entry name" value="Glycoside hydrolase family 38, central domain"/>
    <property type="match status" value="1"/>
</dbReference>
<dbReference type="InterPro" id="IPR037094">
    <property type="entry name" value="Glyco_hydro_38_cen_sf"/>
</dbReference>
<reference evidence="4 5" key="1">
    <citation type="submission" date="2021-06" db="EMBL/GenBank/DDBJ databases">
        <authorList>
            <person name="Palmer J.M."/>
        </authorList>
    </citation>
    <scope>NUCLEOTIDE SEQUENCE [LARGE SCALE GENOMIC DNA]</scope>
    <source>
        <strain evidence="4 5">MEX-2019</strain>
        <tissue evidence="4">Muscle</tissue>
    </source>
</reference>
<keyword evidence="5" id="KW-1185">Reference proteome</keyword>
<dbReference type="AlphaFoldDB" id="A0AAV9SG35"/>
<feature type="domain" description="Glycoside hydrolase family 38 central" evidence="3">
    <location>
        <begin position="1"/>
        <end position="70"/>
    </location>
</feature>
<dbReference type="EMBL" id="JAHHUM010000372">
    <property type="protein sequence ID" value="KAK5620301.1"/>
    <property type="molecule type" value="Genomic_DNA"/>
</dbReference>
<comment type="caution">
    <text evidence="4">The sequence shown here is derived from an EMBL/GenBank/DDBJ whole genome shotgun (WGS) entry which is preliminary data.</text>
</comment>
<dbReference type="InterPro" id="IPR028995">
    <property type="entry name" value="Glyco_hydro_57/38_cen_sf"/>
</dbReference>
<dbReference type="GO" id="GO:0006491">
    <property type="term" value="P:N-glycan processing"/>
    <property type="evidence" value="ECO:0007669"/>
    <property type="project" value="TreeGrafter"/>
</dbReference>
<dbReference type="PANTHER" id="PTHR11607">
    <property type="entry name" value="ALPHA-MANNOSIDASE"/>
    <property type="match status" value="1"/>
</dbReference>
<evidence type="ECO:0000313" key="4">
    <source>
        <dbReference type="EMBL" id="KAK5620301.1"/>
    </source>
</evidence>
<evidence type="ECO:0000259" key="3">
    <source>
        <dbReference type="SMART" id="SM00872"/>
    </source>
</evidence>
<dbReference type="GO" id="GO:0000139">
    <property type="term" value="C:Golgi membrane"/>
    <property type="evidence" value="ECO:0007669"/>
    <property type="project" value="TreeGrafter"/>
</dbReference>
<dbReference type="FunFam" id="2.70.98.30:FF:000002">
    <property type="entry name" value="Alpha-mannosidase"/>
    <property type="match status" value="1"/>
</dbReference>
<evidence type="ECO:0000313" key="5">
    <source>
        <dbReference type="Proteomes" id="UP001311232"/>
    </source>
</evidence>
<dbReference type="InterPro" id="IPR015341">
    <property type="entry name" value="Glyco_hydro_38_cen"/>
</dbReference>
<accession>A0AAV9SG35</accession>
<evidence type="ECO:0000256" key="1">
    <source>
        <dbReference type="ARBA" id="ARBA00022723"/>
    </source>
</evidence>
<dbReference type="SUPFAM" id="SSF88688">
    <property type="entry name" value="Families 57/38 glycoside transferase middle domain"/>
    <property type="match status" value="1"/>
</dbReference>
<dbReference type="InterPro" id="IPR011013">
    <property type="entry name" value="Gal_mutarotase_sf_dom"/>
</dbReference>
<dbReference type="Gene3D" id="2.70.98.30">
    <property type="entry name" value="Golgi alpha-mannosidase II, domain 4"/>
    <property type="match status" value="1"/>
</dbReference>
<dbReference type="Pfam" id="PF09261">
    <property type="entry name" value="Alpha-mann_mid"/>
    <property type="match status" value="1"/>
</dbReference>
<dbReference type="GO" id="GO:0004559">
    <property type="term" value="F:alpha-mannosidase activity"/>
    <property type="evidence" value="ECO:0007669"/>
    <property type="project" value="InterPro"/>
</dbReference>
<dbReference type="PANTHER" id="PTHR11607:SF69">
    <property type="entry name" value="ALPHA-MANNOSIDASE 2"/>
    <property type="match status" value="1"/>
</dbReference>
<dbReference type="SMART" id="SM00872">
    <property type="entry name" value="Alpha-mann_mid"/>
    <property type="match status" value="1"/>
</dbReference>
<name>A0AAV9SG35_9TELE</name>
<dbReference type="GO" id="GO:0006013">
    <property type="term" value="P:mannose metabolic process"/>
    <property type="evidence" value="ECO:0007669"/>
    <property type="project" value="InterPro"/>
</dbReference>
<proteinExistence type="predicted"/>
<protein>
    <recommendedName>
        <fullName evidence="3">Glycoside hydrolase family 38 central domain-containing protein</fullName>
    </recommendedName>
</protein>
<dbReference type="GO" id="GO:0030246">
    <property type="term" value="F:carbohydrate binding"/>
    <property type="evidence" value="ECO:0007669"/>
    <property type="project" value="InterPro"/>
</dbReference>
<dbReference type="InterPro" id="IPR011682">
    <property type="entry name" value="Glyco_hydro_38_C"/>
</dbReference>
<keyword evidence="2" id="KW-0378">Hydrolase</keyword>
<dbReference type="InterPro" id="IPR013780">
    <property type="entry name" value="Glyco_hydro_b"/>
</dbReference>
<dbReference type="SUPFAM" id="SSF74650">
    <property type="entry name" value="Galactose mutarotase-like"/>
    <property type="match status" value="1"/>
</dbReference>
<organism evidence="4 5">
    <name type="scientific">Crenichthys baileyi</name>
    <name type="common">White River springfish</name>
    <dbReference type="NCBI Taxonomy" id="28760"/>
    <lineage>
        <taxon>Eukaryota</taxon>
        <taxon>Metazoa</taxon>
        <taxon>Chordata</taxon>
        <taxon>Craniata</taxon>
        <taxon>Vertebrata</taxon>
        <taxon>Euteleostomi</taxon>
        <taxon>Actinopterygii</taxon>
        <taxon>Neopterygii</taxon>
        <taxon>Teleostei</taxon>
        <taxon>Neoteleostei</taxon>
        <taxon>Acanthomorphata</taxon>
        <taxon>Ovalentaria</taxon>
        <taxon>Atherinomorphae</taxon>
        <taxon>Cyprinodontiformes</taxon>
        <taxon>Goodeidae</taxon>
        <taxon>Crenichthys</taxon>
    </lineage>
</organism>
<sequence>MLRATEILYTLTLAEMRRFRKDGRLVEGFPAREHYQRLTEGRRSLGLFQHHDAIAGTGRDPVVIDYGIRLFHAILNLRQVLLSSAHWLLLLDKGQYHKDQSKSFLHMDDVISAQDALPQKTTLTLSDEPRSLTVFNPTEQHRTIVINLVVDSPDAHIVDGETGRPIAAQISAVWMEPSRVSAEAFQLSFAAELLPLSLIVYHVIKAPAGSTPRARYTIHRHGNPPTVHSEHFQMSQLDRTEANTPLSLSNKHLQMWCSPETGLLQKLRLQSGLVRQVQVQFLWYGTRTSGDKSGAYLFLPRVEGPQAYSSSEPPLVRVTRGPIFSDITSCFPHFTHTVRLYHLDGHAGKSLEISNTVDIRSETNRELVMQIISDVTSGNRFYTDLNGFQMQQRRTLEKLPLQANFYPMTSSSFLQDSTSRLSLLSAQSQAVASLRSGELELVLDRRLQQDDNRGLGQGVTDNKLTANLYHLLLEDHKGEAKAPRCCAEMRGNQPPSPCRRVRNPNPI</sequence>
<dbReference type="Gene3D" id="2.60.40.1180">
    <property type="entry name" value="Golgi alpha-mannosidase II"/>
    <property type="match status" value="1"/>
</dbReference>